<gene>
    <name evidence="2" type="ORF">ICL07_28790</name>
</gene>
<accession>A0ABR7TVD1</accession>
<dbReference type="EMBL" id="JACVFC010000005">
    <property type="protein sequence ID" value="MBC9934418.1"/>
    <property type="molecule type" value="Genomic_DNA"/>
</dbReference>
<reference evidence="2 3" key="1">
    <citation type="submission" date="2020-09" db="EMBL/GenBank/DDBJ databases">
        <title>Genome sequences of type strains of Chitinophaga qingshengii and Chitinophaga varians.</title>
        <authorList>
            <person name="Kittiwongwattana C."/>
        </authorList>
    </citation>
    <scope>NUCLEOTIDE SEQUENCE [LARGE SCALE GENOMIC DNA]</scope>
    <source>
        <strain evidence="2 3">JCM 30026</strain>
    </source>
</reference>
<evidence type="ECO:0000313" key="3">
    <source>
        <dbReference type="Proteomes" id="UP000659124"/>
    </source>
</evidence>
<feature type="transmembrane region" description="Helical" evidence="1">
    <location>
        <begin position="95"/>
        <end position="115"/>
    </location>
</feature>
<dbReference type="Proteomes" id="UP000659124">
    <property type="component" value="Unassembled WGS sequence"/>
</dbReference>
<keyword evidence="1" id="KW-0812">Transmembrane</keyword>
<dbReference type="RefSeq" id="WP_188091515.1">
    <property type="nucleotide sequence ID" value="NZ_JACVFC010000005.1"/>
</dbReference>
<protein>
    <submittedName>
        <fullName evidence="2">Uncharacterized protein</fullName>
    </submittedName>
</protein>
<organism evidence="2 3">
    <name type="scientific">Chitinophaga qingshengii</name>
    <dbReference type="NCBI Taxonomy" id="1569794"/>
    <lineage>
        <taxon>Bacteria</taxon>
        <taxon>Pseudomonadati</taxon>
        <taxon>Bacteroidota</taxon>
        <taxon>Chitinophagia</taxon>
        <taxon>Chitinophagales</taxon>
        <taxon>Chitinophagaceae</taxon>
        <taxon>Chitinophaga</taxon>
    </lineage>
</organism>
<evidence type="ECO:0000313" key="2">
    <source>
        <dbReference type="EMBL" id="MBC9934418.1"/>
    </source>
</evidence>
<proteinExistence type="predicted"/>
<sequence length="199" mass="22910">MNELLLQTIVDKLNKVDEGIRQINSAAPQMPDYTEQLKNVSASLEQIRADVAGMPERLKFPTAAVYTLSQNLEINNDLLKRPPIQEIKHHHHVRAGVIVSACLFLLLVLGAVWLFNTRSILQAYRAGDIKYRYMQLQGGKQLHPFLSTIDSLYQAQPQAFRDSVLNWEEERQRIAVMLHEAREKEEEAGQLRNRAKRNR</sequence>
<name>A0ABR7TVD1_9BACT</name>
<keyword evidence="1" id="KW-1133">Transmembrane helix</keyword>
<keyword evidence="1" id="KW-0472">Membrane</keyword>
<keyword evidence="3" id="KW-1185">Reference proteome</keyword>
<evidence type="ECO:0000256" key="1">
    <source>
        <dbReference type="SAM" id="Phobius"/>
    </source>
</evidence>
<comment type="caution">
    <text evidence="2">The sequence shown here is derived from an EMBL/GenBank/DDBJ whole genome shotgun (WGS) entry which is preliminary data.</text>
</comment>